<dbReference type="PANTHER" id="PTHR30055">
    <property type="entry name" value="HTH-TYPE TRANSCRIPTIONAL REGULATOR RUTR"/>
    <property type="match status" value="1"/>
</dbReference>
<dbReference type="RefSeq" id="WP_241912937.1">
    <property type="nucleotide sequence ID" value="NZ_CP093326.1"/>
</dbReference>
<evidence type="ECO:0000256" key="2">
    <source>
        <dbReference type="PROSITE-ProRule" id="PRU00335"/>
    </source>
</evidence>
<proteinExistence type="predicted"/>
<dbReference type="PANTHER" id="PTHR30055:SF226">
    <property type="entry name" value="HTH-TYPE TRANSCRIPTIONAL REGULATOR PKSA"/>
    <property type="match status" value="1"/>
</dbReference>
<feature type="region of interest" description="Disordered" evidence="3">
    <location>
        <begin position="1"/>
        <end position="26"/>
    </location>
</feature>
<feature type="region of interest" description="Disordered" evidence="3">
    <location>
        <begin position="237"/>
        <end position="257"/>
    </location>
</feature>
<dbReference type="PROSITE" id="PS50977">
    <property type="entry name" value="HTH_TETR_2"/>
    <property type="match status" value="1"/>
</dbReference>
<reference evidence="5 6" key="1">
    <citation type="submission" date="2022-03" db="EMBL/GenBank/DDBJ databases">
        <title>Isotopic signatures of nitrous oxide derived from detoxification processes.</title>
        <authorList>
            <person name="Behrendt U."/>
            <person name="Buchen C."/>
            <person name="Well R."/>
            <person name="Ulrich A."/>
            <person name="Rohe L."/>
            <person name="Kolb S."/>
            <person name="Schloter M."/>
            <person name="Horn M.A."/>
            <person name="Augustin J."/>
        </authorList>
    </citation>
    <scope>NUCLEOTIDE SEQUENCE [LARGE SCALE GENOMIC DNA]</scope>
    <source>
        <strain evidence="5 6">S4-C24</strain>
    </source>
</reference>
<keyword evidence="6" id="KW-1185">Reference proteome</keyword>
<feature type="DNA-binding region" description="H-T-H motif" evidence="2">
    <location>
        <begin position="49"/>
        <end position="68"/>
    </location>
</feature>
<dbReference type="Pfam" id="PF00440">
    <property type="entry name" value="TetR_N"/>
    <property type="match status" value="1"/>
</dbReference>
<feature type="domain" description="HTH tetR-type" evidence="4">
    <location>
        <begin position="27"/>
        <end position="86"/>
    </location>
</feature>
<gene>
    <name evidence="5" type="ORF">MNQ99_10690</name>
</gene>
<name>A0ABY3W312_9MICC</name>
<evidence type="ECO:0000256" key="1">
    <source>
        <dbReference type="ARBA" id="ARBA00023125"/>
    </source>
</evidence>
<evidence type="ECO:0000256" key="3">
    <source>
        <dbReference type="SAM" id="MobiDB-lite"/>
    </source>
</evidence>
<evidence type="ECO:0000313" key="5">
    <source>
        <dbReference type="EMBL" id="UNK44469.1"/>
    </source>
</evidence>
<organism evidence="5 6">
    <name type="scientific">Arthrobacter sulfonylureivorans</name>
    <dbReference type="NCBI Taxonomy" id="2486855"/>
    <lineage>
        <taxon>Bacteria</taxon>
        <taxon>Bacillati</taxon>
        <taxon>Actinomycetota</taxon>
        <taxon>Actinomycetes</taxon>
        <taxon>Micrococcales</taxon>
        <taxon>Micrococcaceae</taxon>
        <taxon>Arthrobacter</taxon>
    </lineage>
</organism>
<evidence type="ECO:0000259" key="4">
    <source>
        <dbReference type="PROSITE" id="PS50977"/>
    </source>
</evidence>
<dbReference type="Proteomes" id="UP000829069">
    <property type="component" value="Chromosome"/>
</dbReference>
<dbReference type="InterPro" id="IPR009057">
    <property type="entry name" value="Homeodomain-like_sf"/>
</dbReference>
<keyword evidence="1 2" id="KW-0238">DNA-binding</keyword>
<sequence>MNSATVRPAVPTSGPDGRSARWDRHRTERRRELIRAARHAVHRLGPDASMEDIAAAAGTSKPVFYRYFGDKAGLQQAMGEVVIGRMQARLQEAAASATTPQEGLHAMVSVYLQMAESSPHVYAFVTRDGPFDPSVPQQLRGEPALAAAAPDTGSSAVLHDFFANVTAMIEAPLRGHLSASAGSAAELAAASYWPKAAIGMVRAAGERWLAAPDDGSKPSRELMTSLLTQWLLHGVAPSRADPGAGSGPPGLTRGAAD</sequence>
<dbReference type="Gene3D" id="1.10.357.10">
    <property type="entry name" value="Tetracycline Repressor, domain 2"/>
    <property type="match status" value="1"/>
</dbReference>
<dbReference type="EMBL" id="CP093326">
    <property type="protein sequence ID" value="UNK44469.1"/>
    <property type="molecule type" value="Genomic_DNA"/>
</dbReference>
<dbReference type="InterPro" id="IPR001647">
    <property type="entry name" value="HTH_TetR"/>
</dbReference>
<accession>A0ABY3W312</accession>
<evidence type="ECO:0000313" key="6">
    <source>
        <dbReference type="Proteomes" id="UP000829069"/>
    </source>
</evidence>
<dbReference type="SUPFAM" id="SSF46689">
    <property type="entry name" value="Homeodomain-like"/>
    <property type="match status" value="1"/>
</dbReference>
<dbReference type="InterPro" id="IPR050109">
    <property type="entry name" value="HTH-type_TetR-like_transc_reg"/>
</dbReference>
<protein>
    <submittedName>
        <fullName evidence="5">TetR/AcrR family transcriptional regulator</fullName>
    </submittedName>
</protein>